<accession>A0A0F3IMQ2</accession>
<name>A0A0F3IMQ2_9GAMM</name>
<sequence>MKAVFAMFLIQEKSFKLIAITHIARHYNKWQITRRSCLIKVMLFRRDNALSLLKLIAFNKQMGYQLKAGQI</sequence>
<dbReference type="Proteomes" id="UP000033684">
    <property type="component" value="Unassembled WGS sequence"/>
</dbReference>
<keyword evidence="2" id="KW-1185">Reference proteome</keyword>
<dbReference type="EMBL" id="LAJX01000016">
    <property type="protein sequence ID" value="KJV07808.1"/>
    <property type="molecule type" value="Genomic_DNA"/>
</dbReference>
<reference evidence="2" key="1">
    <citation type="submission" date="2015-03" db="EMBL/GenBank/DDBJ databases">
        <title>Draft genome sequence of a novel methanotroph (Sn10-6) isolated from flooded ricefield rhizosphere in India.</title>
        <authorList>
            <person name="Pandit P.S."/>
            <person name="Pore S.D."/>
            <person name="Arora P."/>
            <person name="Kapse N.G."/>
            <person name="Dhakephalkar P.K."/>
            <person name="Rahalkar M.C."/>
        </authorList>
    </citation>
    <scope>NUCLEOTIDE SEQUENCE [LARGE SCALE GENOMIC DNA]</scope>
    <source>
        <strain evidence="2">Sn10-6</strain>
    </source>
</reference>
<dbReference type="AlphaFoldDB" id="A0A0F3IMQ2"/>
<gene>
    <name evidence="1" type="ORF">VZ94_02255</name>
</gene>
<organism evidence="1 2">
    <name type="scientific">Methylocucumis oryzae</name>
    <dbReference type="NCBI Taxonomy" id="1632867"/>
    <lineage>
        <taxon>Bacteria</taxon>
        <taxon>Pseudomonadati</taxon>
        <taxon>Pseudomonadota</taxon>
        <taxon>Gammaproteobacteria</taxon>
        <taxon>Methylococcales</taxon>
        <taxon>Methylococcaceae</taxon>
        <taxon>Methylocucumis</taxon>
    </lineage>
</organism>
<reference evidence="1 2" key="2">
    <citation type="journal article" date="2016" name="Microb. Ecol.">
        <title>Genome Characteristics of a Novel Type I Methanotroph (Sn10-6) Isolated from a Flooded Indian Rice Field.</title>
        <authorList>
            <person name="Rahalkar M.C."/>
            <person name="Pandit P.S."/>
            <person name="Dhakephalkar P.K."/>
            <person name="Pore S."/>
            <person name="Arora P."/>
            <person name="Kapse N."/>
        </authorList>
    </citation>
    <scope>NUCLEOTIDE SEQUENCE [LARGE SCALE GENOMIC DNA]</scope>
    <source>
        <strain evidence="1 2">Sn10-6</strain>
    </source>
</reference>
<proteinExistence type="predicted"/>
<evidence type="ECO:0000313" key="2">
    <source>
        <dbReference type="Proteomes" id="UP000033684"/>
    </source>
</evidence>
<comment type="caution">
    <text evidence="1">The sequence shown here is derived from an EMBL/GenBank/DDBJ whole genome shotgun (WGS) entry which is preliminary data.</text>
</comment>
<evidence type="ECO:0000313" key="1">
    <source>
        <dbReference type="EMBL" id="KJV07808.1"/>
    </source>
</evidence>
<protein>
    <submittedName>
        <fullName evidence="1">Uncharacterized protein</fullName>
    </submittedName>
</protein>